<dbReference type="AlphaFoldDB" id="A0A7K3WM37"/>
<evidence type="ECO:0000313" key="3">
    <source>
        <dbReference type="EMBL" id="NEN22713.1"/>
    </source>
</evidence>
<accession>A0A7K3WM37</accession>
<dbReference type="InterPro" id="IPR026444">
    <property type="entry name" value="Secre_tail"/>
</dbReference>
<dbReference type="EMBL" id="JAAGVY010000005">
    <property type="protein sequence ID" value="NEN22713.1"/>
    <property type="molecule type" value="Genomic_DNA"/>
</dbReference>
<dbReference type="RefSeq" id="WP_163283441.1">
    <property type="nucleotide sequence ID" value="NZ_JAAGVY010000005.1"/>
</dbReference>
<comment type="caution">
    <text evidence="3">The sequence shown here is derived from an EMBL/GenBank/DDBJ whole genome shotgun (WGS) entry which is preliminary data.</text>
</comment>
<evidence type="ECO:0000313" key="4">
    <source>
        <dbReference type="Proteomes" id="UP000486602"/>
    </source>
</evidence>
<name>A0A7K3WM37_9FLAO</name>
<feature type="domain" description="Secretion system C-terminal sorting" evidence="2">
    <location>
        <begin position="440"/>
        <end position="514"/>
    </location>
</feature>
<reference evidence="3 4" key="1">
    <citation type="submission" date="2020-02" db="EMBL/GenBank/DDBJ databases">
        <title>Out from the shadows clarifying the taxonomy of the family Cryomorphaceae and related taxa by utilizing the GTDB taxonomic framework.</title>
        <authorList>
            <person name="Bowman J.P."/>
        </authorList>
    </citation>
    <scope>NUCLEOTIDE SEQUENCE [LARGE SCALE GENOMIC DNA]</scope>
    <source>
        <strain evidence="3 4">QSSC 1-22</strain>
    </source>
</reference>
<dbReference type="Pfam" id="PF18962">
    <property type="entry name" value="Por_Secre_tail"/>
    <property type="match status" value="1"/>
</dbReference>
<keyword evidence="4" id="KW-1185">Reference proteome</keyword>
<gene>
    <name evidence="3" type="ORF">G3O08_04235</name>
</gene>
<dbReference type="Proteomes" id="UP000486602">
    <property type="component" value="Unassembled WGS sequence"/>
</dbReference>
<sequence>MCDINSEIYNDEFSWTSVEGGFETPSNHNEPRGSMWLVPDGIHWDRVIDGGFDTRYFRPLQRILCESWSASFDIELIDASTWNVGAMGHSIFALTAGTQPPSYFYTDQFQNYLASDQDGIMVQLSGTQNINSFSVTINDDGDLTNSCIIDIPWDHGQAPETYHITLERIGGTNGKLTVRYGTTEESCCFTIPPAVNGLSHLQHANTPTGGYRRNFTGTLTRTCIIDCYQEVGCCGSQEISGPSTVCANPINATYTLDGWPAEAEIEWSVQGSISGLQYLGNSIFIEYATGATQLIITARVTCNCQTFIFTKVVNVFYTESADFSLNVGADLNNYTSISGSPATTNPVWDHIWDIYEAESCAPPSDLSIASGSNALRPTQYDQNFLFNGTDDPVLLTSNCYIVRHILTSPDGVCSSEKRRKLLISKQNNGNGKVTENAIKLFPNPVSKTLNIEINLIGYEGDLVSLVIQDINGRELTNRKILGSSLVQEDISSFSNGTYFLIVTTEEKDVVEQMIFVKE</sequence>
<proteinExistence type="predicted"/>
<evidence type="ECO:0000259" key="2">
    <source>
        <dbReference type="Pfam" id="PF18962"/>
    </source>
</evidence>
<protein>
    <submittedName>
        <fullName evidence="3">T9SS type A sorting domain-containing protein</fullName>
    </submittedName>
</protein>
<evidence type="ECO:0000256" key="1">
    <source>
        <dbReference type="ARBA" id="ARBA00022729"/>
    </source>
</evidence>
<dbReference type="NCBIfam" id="TIGR04183">
    <property type="entry name" value="Por_Secre_tail"/>
    <property type="match status" value="1"/>
</dbReference>
<keyword evidence="1" id="KW-0732">Signal</keyword>
<organism evidence="3 4">
    <name type="scientific">Cryomorpha ignava</name>
    <dbReference type="NCBI Taxonomy" id="101383"/>
    <lineage>
        <taxon>Bacteria</taxon>
        <taxon>Pseudomonadati</taxon>
        <taxon>Bacteroidota</taxon>
        <taxon>Flavobacteriia</taxon>
        <taxon>Flavobacteriales</taxon>
        <taxon>Cryomorphaceae</taxon>
        <taxon>Cryomorpha</taxon>
    </lineage>
</organism>